<reference evidence="1" key="1">
    <citation type="submission" date="2019-08" db="EMBL/GenBank/DDBJ databases">
        <authorList>
            <person name="Kucharzyk K."/>
            <person name="Murdoch R.W."/>
            <person name="Higgins S."/>
            <person name="Loffler F."/>
        </authorList>
    </citation>
    <scope>NUCLEOTIDE SEQUENCE</scope>
</reference>
<sequence>MRNAFGRFAFLPGSDGIKNNDIHFKTEHLFKGFAQHIIEFLFNNLAFELSEGKIHLAAVETDKLKFPEPYIINYLGHGRLQFRAHKFP</sequence>
<evidence type="ECO:0000313" key="1">
    <source>
        <dbReference type="EMBL" id="MPN14747.1"/>
    </source>
</evidence>
<protein>
    <submittedName>
        <fullName evidence="1">Uncharacterized protein</fullName>
    </submittedName>
</protein>
<comment type="caution">
    <text evidence="1">The sequence shown here is derived from an EMBL/GenBank/DDBJ whole genome shotgun (WGS) entry which is preliminary data.</text>
</comment>
<dbReference type="EMBL" id="VSSQ01061410">
    <property type="protein sequence ID" value="MPN14747.1"/>
    <property type="molecule type" value="Genomic_DNA"/>
</dbReference>
<gene>
    <name evidence="1" type="ORF">SDC9_162076</name>
</gene>
<dbReference type="AlphaFoldDB" id="A0A645FK14"/>
<organism evidence="1">
    <name type="scientific">bioreactor metagenome</name>
    <dbReference type="NCBI Taxonomy" id="1076179"/>
    <lineage>
        <taxon>unclassified sequences</taxon>
        <taxon>metagenomes</taxon>
        <taxon>ecological metagenomes</taxon>
    </lineage>
</organism>
<name>A0A645FK14_9ZZZZ</name>
<accession>A0A645FK14</accession>
<proteinExistence type="predicted"/>